<evidence type="ECO:0000313" key="1">
    <source>
        <dbReference type="EMBL" id="GJS91654.1"/>
    </source>
</evidence>
<gene>
    <name evidence="1" type="ORF">Tco_0774290</name>
</gene>
<organism evidence="1 2">
    <name type="scientific">Tanacetum coccineum</name>
    <dbReference type="NCBI Taxonomy" id="301880"/>
    <lineage>
        <taxon>Eukaryota</taxon>
        <taxon>Viridiplantae</taxon>
        <taxon>Streptophyta</taxon>
        <taxon>Embryophyta</taxon>
        <taxon>Tracheophyta</taxon>
        <taxon>Spermatophyta</taxon>
        <taxon>Magnoliopsida</taxon>
        <taxon>eudicotyledons</taxon>
        <taxon>Gunneridae</taxon>
        <taxon>Pentapetalae</taxon>
        <taxon>asterids</taxon>
        <taxon>campanulids</taxon>
        <taxon>Asterales</taxon>
        <taxon>Asteraceae</taxon>
        <taxon>Asteroideae</taxon>
        <taxon>Anthemideae</taxon>
        <taxon>Anthemidinae</taxon>
        <taxon>Tanacetum</taxon>
    </lineage>
</organism>
<reference evidence="1" key="2">
    <citation type="submission" date="2022-01" db="EMBL/GenBank/DDBJ databases">
        <authorList>
            <person name="Yamashiro T."/>
            <person name="Shiraishi A."/>
            <person name="Satake H."/>
            <person name="Nakayama K."/>
        </authorList>
    </citation>
    <scope>NUCLEOTIDE SEQUENCE</scope>
</reference>
<evidence type="ECO:0000313" key="2">
    <source>
        <dbReference type="Proteomes" id="UP001151760"/>
    </source>
</evidence>
<keyword evidence="2" id="KW-1185">Reference proteome</keyword>
<comment type="caution">
    <text evidence="1">The sequence shown here is derived from an EMBL/GenBank/DDBJ whole genome shotgun (WGS) entry which is preliminary data.</text>
</comment>
<accession>A0ABQ4ZN23</accession>
<dbReference type="Proteomes" id="UP001151760">
    <property type="component" value="Unassembled WGS sequence"/>
</dbReference>
<reference evidence="1" key="1">
    <citation type="journal article" date="2022" name="Int. J. Mol. Sci.">
        <title>Draft Genome of Tanacetum Coccineum: Genomic Comparison of Closely Related Tanacetum-Family Plants.</title>
        <authorList>
            <person name="Yamashiro T."/>
            <person name="Shiraishi A."/>
            <person name="Nakayama K."/>
            <person name="Satake H."/>
        </authorList>
    </citation>
    <scope>NUCLEOTIDE SEQUENCE</scope>
</reference>
<name>A0ABQ4ZN23_9ASTR</name>
<protein>
    <submittedName>
        <fullName evidence="1">Uncharacterized protein</fullName>
    </submittedName>
</protein>
<dbReference type="EMBL" id="BQNB010011523">
    <property type="protein sequence ID" value="GJS91654.1"/>
    <property type="molecule type" value="Genomic_DNA"/>
</dbReference>
<sequence>MVLNTPCFTVKSWLIQDQTVPELAIPEQTATGKGTSNPLMAGGLPKTTKPTYSLYRRHCVVMISIPVAPRVSAFAGCDRLVSEPLVTENACSLHCYSDYMVCWDLKDFKDSYYCSAKELKIYSLGSTSGIRACCEALNKKNQPIHPRSLFYKIEVGTTTNNLTARLPILDPGDYDLWLMMIEQYFLMTDYSLWEAIKNGNKVLRITVGTVKQEYEPTTAEQKQDRRNEMKARATLLMELPNKDQLKFHSYKDAKLLMEAIEKRYGGNKESKKV</sequence>
<proteinExistence type="predicted"/>